<dbReference type="Pfam" id="PF11899">
    <property type="entry name" value="DUF3419"/>
    <property type="match status" value="1"/>
</dbReference>
<name>A0A923KUR6_9BURK</name>
<dbReference type="PANTHER" id="PTHR47473:SF1">
    <property type="entry name" value="METHYLTRANSFERASE DOMAIN-CONTAINING PROTEIN"/>
    <property type="match status" value="1"/>
</dbReference>
<gene>
    <name evidence="1" type="ORF">H8K36_16395</name>
</gene>
<dbReference type="RefSeq" id="WP_186917590.1">
    <property type="nucleotide sequence ID" value="NZ_JACOFZ010000008.1"/>
</dbReference>
<organism evidence="1 2">
    <name type="scientific">Undibacterium nitidum</name>
    <dbReference type="NCBI Taxonomy" id="2762298"/>
    <lineage>
        <taxon>Bacteria</taxon>
        <taxon>Pseudomonadati</taxon>
        <taxon>Pseudomonadota</taxon>
        <taxon>Betaproteobacteria</taxon>
        <taxon>Burkholderiales</taxon>
        <taxon>Oxalobacteraceae</taxon>
        <taxon>Undibacterium</taxon>
    </lineage>
</organism>
<reference evidence="1" key="1">
    <citation type="submission" date="2020-08" db="EMBL/GenBank/DDBJ databases">
        <title>Novel species isolated from subtropical streams in China.</title>
        <authorList>
            <person name="Lu H."/>
        </authorList>
    </citation>
    <scope>NUCLEOTIDE SEQUENCE</scope>
    <source>
        <strain evidence="1">LX22W</strain>
    </source>
</reference>
<keyword evidence="2" id="KW-1185">Reference proteome</keyword>
<dbReference type="InterPro" id="IPR021829">
    <property type="entry name" value="DUF3419"/>
</dbReference>
<dbReference type="EMBL" id="JACOFZ010000008">
    <property type="protein sequence ID" value="MBC3882974.1"/>
    <property type="molecule type" value="Genomic_DNA"/>
</dbReference>
<dbReference type="AlphaFoldDB" id="A0A923KUR6"/>
<protein>
    <submittedName>
        <fullName evidence="1">DUF3419 family protein</fullName>
    </submittedName>
</protein>
<comment type="caution">
    <text evidence="1">The sequence shown here is derived from an EMBL/GenBank/DDBJ whole genome shotgun (WGS) entry which is preliminary data.</text>
</comment>
<accession>A0A923KUR6</accession>
<dbReference type="SUPFAM" id="SSF53335">
    <property type="entry name" value="S-adenosyl-L-methionine-dependent methyltransferases"/>
    <property type="match status" value="1"/>
</dbReference>
<dbReference type="PANTHER" id="PTHR47473">
    <property type="entry name" value="BTA1P"/>
    <property type="match status" value="1"/>
</dbReference>
<evidence type="ECO:0000313" key="2">
    <source>
        <dbReference type="Proteomes" id="UP000627446"/>
    </source>
</evidence>
<dbReference type="Proteomes" id="UP000627446">
    <property type="component" value="Unassembled WGS sequence"/>
</dbReference>
<dbReference type="InterPro" id="IPR029063">
    <property type="entry name" value="SAM-dependent_MTases_sf"/>
</dbReference>
<proteinExistence type="predicted"/>
<evidence type="ECO:0000313" key="1">
    <source>
        <dbReference type="EMBL" id="MBC3882974.1"/>
    </source>
</evidence>
<sequence length="383" mass="44877">MNLKLKPNMNQNELGGALFYPNYLPQFNRWMVGQEDLVDTHSWVDPETDFQALKLQPGHSVVTICGGACHALAYLTKQPSVVHAVDTNQTQLALLEIKAKAIQHLPDHNAVYQFLGPANHPDNLKRYQRHIRQHLSEESSAIWQARDLFGRPRYYHFKNHLYRQGKRDQFIHRFKTLAQFLGIDLVSISNSSNLHEQRLRMDDALAKASGKRWYKFIDRLPMYQEVLRRFKQYCQQFVSKENYFTSFYLGKQFETSTPLPTHLQEKNYSILKKSINRLQLHHIDIQDFLTTHGSETIDAYQLLDVQDDLSPGEITKLWEEINRTANQGAKVIFRSKHKQPPFLPILESSISKNWYTDPDINLELYQSEKSCFYGSIFLYQKRT</sequence>